<evidence type="ECO:0000256" key="2">
    <source>
        <dbReference type="ARBA" id="ARBA00022692"/>
    </source>
</evidence>
<feature type="transmembrane region" description="Helical" evidence="5">
    <location>
        <begin position="189"/>
        <end position="212"/>
    </location>
</feature>
<feature type="transmembrane region" description="Helical" evidence="5">
    <location>
        <begin position="110"/>
        <end position="133"/>
    </location>
</feature>
<evidence type="ECO:0000313" key="8">
    <source>
        <dbReference type="WBParaSite" id="TCONS_00005169.p1"/>
    </source>
</evidence>
<dbReference type="Gene3D" id="1.20.1070.10">
    <property type="entry name" value="Rhodopsin 7-helix transmembrane proteins"/>
    <property type="match status" value="1"/>
</dbReference>
<evidence type="ECO:0000256" key="3">
    <source>
        <dbReference type="ARBA" id="ARBA00022989"/>
    </source>
</evidence>
<dbReference type="SUPFAM" id="SSF81321">
    <property type="entry name" value="Family A G protein-coupled receptor-like"/>
    <property type="match status" value="1"/>
</dbReference>
<dbReference type="InterPro" id="IPR019430">
    <property type="entry name" value="7TM_GPCR_serpentine_rcpt_Srx"/>
</dbReference>
<dbReference type="InterPro" id="IPR017452">
    <property type="entry name" value="GPCR_Rhodpsn_7TM"/>
</dbReference>
<keyword evidence="2 5" id="KW-0812">Transmembrane</keyword>
<accession>A0AAF5D3I8</accession>
<feature type="transmembrane region" description="Helical" evidence="5">
    <location>
        <begin position="60"/>
        <end position="80"/>
    </location>
</feature>
<dbReference type="PROSITE" id="PS50262">
    <property type="entry name" value="G_PROTEIN_RECEP_F1_2"/>
    <property type="match status" value="1"/>
</dbReference>
<evidence type="ECO:0000313" key="7">
    <source>
        <dbReference type="Proteomes" id="UP000035681"/>
    </source>
</evidence>
<dbReference type="Pfam" id="PF10328">
    <property type="entry name" value="7TM_GPCR_Srx"/>
    <property type="match status" value="1"/>
</dbReference>
<dbReference type="WBParaSite" id="TCONS_00005169.p1">
    <property type="protein sequence ID" value="TCONS_00005169.p1"/>
    <property type="gene ID" value="XLOC_003502"/>
</dbReference>
<comment type="subcellular location">
    <subcellularLocation>
        <location evidence="1">Membrane</location>
    </subcellularLocation>
</comment>
<evidence type="ECO:0000259" key="6">
    <source>
        <dbReference type="PROSITE" id="PS50262"/>
    </source>
</evidence>
<name>A0AAF5D3I8_STRER</name>
<dbReference type="GO" id="GO:0016020">
    <property type="term" value="C:membrane"/>
    <property type="evidence" value="ECO:0007669"/>
    <property type="project" value="UniProtKB-SubCell"/>
</dbReference>
<keyword evidence="4 5" id="KW-0472">Membrane</keyword>
<dbReference type="PANTHER" id="PTHR23017">
    <property type="entry name" value="SERPENTINE RECEPTOR, CLASS X"/>
    <property type="match status" value="1"/>
</dbReference>
<feature type="transmembrane region" description="Helical" evidence="5">
    <location>
        <begin position="163"/>
        <end position="183"/>
    </location>
</feature>
<reference evidence="8" key="1">
    <citation type="submission" date="2024-02" db="UniProtKB">
        <authorList>
            <consortium name="WormBaseParasite"/>
        </authorList>
    </citation>
    <scope>IDENTIFICATION</scope>
</reference>
<evidence type="ECO:0000256" key="4">
    <source>
        <dbReference type="ARBA" id="ARBA00023136"/>
    </source>
</evidence>
<proteinExistence type="predicted"/>
<dbReference type="AlphaFoldDB" id="A0AAF5D3I8"/>
<dbReference type="Proteomes" id="UP000035681">
    <property type="component" value="Unplaced"/>
</dbReference>
<keyword evidence="3 5" id="KW-1133">Transmembrane helix</keyword>
<keyword evidence="7" id="KW-1185">Reference proteome</keyword>
<sequence>MIALDIQFINIGDTFNKRIGQLVLFGYYSGVYSKLTISLNRFIAVHHPTKYNKIFSINNTYISLIIFWILSAFMCIPFSFDTSCYFMLNDKIWAFAQTTFCDKISRFQDFFFGVISGALTITIDLLLLWRLLIKQYCIVTQKKRDFFSNPTLRLNLDIFYRTLASNICLIIMLICFYYISYLVEDNANFILLTTTIVWLSYHMVDGIFVGILNNDVRKHFYCIFTNKAQQTKSTILVKSTKICNKTIIL</sequence>
<protein>
    <recommendedName>
        <fullName evidence="6">G-protein coupled receptors family 1 profile domain-containing protein</fullName>
    </recommendedName>
</protein>
<feature type="domain" description="G-protein coupled receptors family 1 profile" evidence="6">
    <location>
        <begin position="1"/>
        <end position="132"/>
    </location>
</feature>
<dbReference type="CDD" id="cd00637">
    <property type="entry name" value="7tm_classA_rhodopsin-like"/>
    <property type="match status" value="1"/>
</dbReference>
<organism evidence="7 8">
    <name type="scientific">Strongyloides stercoralis</name>
    <name type="common">Threadworm</name>
    <dbReference type="NCBI Taxonomy" id="6248"/>
    <lineage>
        <taxon>Eukaryota</taxon>
        <taxon>Metazoa</taxon>
        <taxon>Ecdysozoa</taxon>
        <taxon>Nematoda</taxon>
        <taxon>Chromadorea</taxon>
        <taxon>Rhabditida</taxon>
        <taxon>Tylenchina</taxon>
        <taxon>Panagrolaimomorpha</taxon>
        <taxon>Strongyloidoidea</taxon>
        <taxon>Strongyloididae</taxon>
        <taxon>Strongyloides</taxon>
    </lineage>
</organism>
<evidence type="ECO:0000256" key="5">
    <source>
        <dbReference type="SAM" id="Phobius"/>
    </source>
</evidence>
<evidence type="ECO:0000256" key="1">
    <source>
        <dbReference type="ARBA" id="ARBA00004370"/>
    </source>
</evidence>